<comment type="caution">
    <text evidence="2">The sequence shown here is derived from an EMBL/GenBank/DDBJ whole genome shotgun (WGS) entry which is preliminary data.</text>
</comment>
<protein>
    <recommendedName>
        <fullName evidence="1">DUF7869 domain-containing protein</fullName>
    </recommendedName>
</protein>
<proteinExistence type="predicted"/>
<accession>A0AAV4F8T4</accession>
<organism evidence="2 3">
    <name type="scientific">Elysia marginata</name>
    <dbReference type="NCBI Taxonomy" id="1093978"/>
    <lineage>
        <taxon>Eukaryota</taxon>
        <taxon>Metazoa</taxon>
        <taxon>Spiralia</taxon>
        <taxon>Lophotrochozoa</taxon>
        <taxon>Mollusca</taxon>
        <taxon>Gastropoda</taxon>
        <taxon>Heterobranchia</taxon>
        <taxon>Euthyneura</taxon>
        <taxon>Panpulmonata</taxon>
        <taxon>Sacoglossa</taxon>
        <taxon>Placobranchoidea</taxon>
        <taxon>Plakobranchidae</taxon>
        <taxon>Elysia</taxon>
    </lineage>
</organism>
<reference evidence="2 3" key="1">
    <citation type="journal article" date="2021" name="Elife">
        <title>Chloroplast acquisition without the gene transfer in kleptoplastic sea slugs, Plakobranchus ocellatus.</title>
        <authorList>
            <person name="Maeda T."/>
            <person name="Takahashi S."/>
            <person name="Yoshida T."/>
            <person name="Shimamura S."/>
            <person name="Takaki Y."/>
            <person name="Nagai Y."/>
            <person name="Toyoda A."/>
            <person name="Suzuki Y."/>
            <person name="Arimoto A."/>
            <person name="Ishii H."/>
            <person name="Satoh N."/>
            <person name="Nishiyama T."/>
            <person name="Hasebe M."/>
            <person name="Maruyama T."/>
            <person name="Minagawa J."/>
            <person name="Obokata J."/>
            <person name="Shigenobu S."/>
        </authorList>
    </citation>
    <scope>NUCLEOTIDE SEQUENCE [LARGE SCALE GENOMIC DNA]</scope>
</reference>
<dbReference type="Proteomes" id="UP000762676">
    <property type="component" value="Unassembled WGS sequence"/>
</dbReference>
<evidence type="ECO:0000313" key="2">
    <source>
        <dbReference type="EMBL" id="GFR69773.1"/>
    </source>
</evidence>
<dbReference type="EMBL" id="BMAT01004171">
    <property type="protein sequence ID" value="GFR69773.1"/>
    <property type="molecule type" value="Genomic_DNA"/>
</dbReference>
<dbReference type="PANTHER" id="PTHR34415">
    <property type="entry name" value="INTEGRASE CATALYTIC DOMAIN-CONTAINING PROTEIN"/>
    <property type="match status" value="1"/>
</dbReference>
<sequence>MVTRPAVDLCSPCDSLAKNVGTQRFEAGLTEAVQKLSSHYSSTEKEHTFYHSICLETKSHLPEGISLSPHPACSFDGTVHYSFGSAQDLLYPICPYEPGPLFHKYPRKCGLFGVACEGISSQITFLLEESIALGENTDQIVSLLHFFFEHYGLGESHVHLSADSHNGLSKTDCLLQYLSWRVHTRRHLNIKISFVVTGHTRLSCDWFFGLFKRMYRRSRVDCLNDLVRVMTESCPRNIAQKCGTEDGTSLVPFYSWTEFLEPYFHSVIDIAKYQHFQLSHGSSVLTMKESVDSTPRNQVFHRENLAILDPTALPKRIAPTGLSAARQWYLYDEIRSLVNPAFQDLVAPKPSCQRPNQEEREVTRNS</sequence>
<dbReference type="Pfam" id="PF25273">
    <property type="entry name" value="DUF7869"/>
    <property type="match status" value="1"/>
</dbReference>
<dbReference type="AlphaFoldDB" id="A0AAV4F8T4"/>
<dbReference type="PANTHER" id="PTHR34415:SF1">
    <property type="entry name" value="INTEGRASE CATALYTIC DOMAIN-CONTAINING PROTEIN"/>
    <property type="match status" value="1"/>
</dbReference>
<gene>
    <name evidence="2" type="ORF">ElyMa_002057900</name>
</gene>
<feature type="domain" description="DUF7869" evidence="1">
    <location>
        <begin position="111"/>
        <end position="282"/>
    </location>
</feature>
<evidence type="ECO:0000313" key="3">
    <source>
        <dbReference type="Proteomes" id="UP000762676"/>
    </source>
</evidence>
<dbReference type="InterPro" id="IPR057191">
    <property type="entry name" value="DUF7869"/>
</dbReference>
<name>A0AAV4F8T4_9GAST</name>
<evidence type="ECO:0000259" key="1">
    <source>
        <dbReference type="Pfam" id="PF25273"/>
    </source>
</evidence>
<keyword evidence="3" id="KW-1185">Reference proteome</keyword>